<evidence type="ECO:0000259" key="6">
    <source>
        <dbReference type="Pfam" id="PF01965"/>
    </source>
</evidence>
<comment type="catalytic activity">
    <reaction evidence="5">
        <text>methylglyoxal + H2O = (R)-lactate + H(+)</text>
        <dbReference type="Rhea" id="RHEA:27754"/>
        <dbReference type="ChEBI" id="CHEBI:15377"/>
        <dbReference type="ChEBI" id="CHEBI:15378"/>
        <dbReference type="ChEBI" id="CHEBI:16004"/>
        <dbReference type="ChEBI" id="CHEBI:17158"/>
        <dbReference type="EC" id="4.2.1.130"/>
    </reaction>
</comment>
<accession>G3BEM2</accession>
<dbReference type="FunFam" id="3.40.50.880:FF:000051">
    <property type="entry name" value="Glutathione-independent glyoxalase HSP31"/>
    <property type="match status" value="1"/>
</dbReference>
<dbReference type="Pfam" id="PF01965">
    <property type="entry name" value="DJ-1_PfpI"/>
    <property type="match status" value="1"/>
</dbReference>
<evidence type="ECO:0000313" key="7">
    <source>
        <dbReference type="EMBL" id="EGV60949.1"/>
    </source>
</evidence>
<dbReference type="GO" id="GO:0019243">
    <property type="term" value="P:methylglyoxal catabolic process to D-lactate via S-lactoyl-glutathione"/>
    <property type="evidence" value="ECO:0007669"/>
    <property type="project" value="TreeGrafter"/>
</dbReference>
<dbReference type="eggNOG" id="ENOG502RZ3Y">
    <property type="taxonomic scope" value="Eukaryota"/>
</dbReference>
<dbReference type="Gene3D" id="3.40.50.880">
    <property type="match status" value="1"/>
</dbReference>
<dbReference type="PANTHER" id="PTHR48094">
    <property type="entry name" value="PROTEIN/NUCLEIC ACID DEGLYCASE DJ-1-RELATED"/>
    <property type="match status" value="1"/>
</dbReference>
<keyword evidence="7" id="KW-0315">Glutamine amidotransferase</keyword>
<dbReference type="InterPro" id="IPR002818">
    <property type="entry name" value="DJ-1/PfpI"/>
</dbReference>
<evidence type="ECO:0000256" key="3">
    <source>
        <dbReference type="ARBA" id="ARBA00023239"/>
    </source>
</evidence>
<dbReference type="GeneID" id="18248098"/>
<evidence type="ECO:0000256" key="5">
    <source>
        <dbReference type="ARBA" id="ARBA00048082"/>
    </source>
</evidence>
<keyword evidence="8" id="KW-1185">Reference proteome</keyword>
<comment type="similarity">
    <text evidence="4">Belongs to the peptidase C56 family. HSP31-like subfamily.</text>
</comment>
<name>G3BEM2_CANTC</name>
<dbReference type="EC" id="4.2.1.130" evidence="1"/>
<dbReference type="KEGG" id="cten:18248098"/>
<evidence type="ECO:0000313" key="8">
    <source>
        <dbReference type="Proteomes" id="UP000000707"/>
    </source>
</evidence>
<dbReference type="HOGENOM" id="CLU_070319_1_0_1"/>
<dbReference type="SUPFAM" id="SSF52317">
    <property type="entry name" value="Class I glutamine amidotransferase-like"/>
    <property type="match status" value="1"/>
</dbReference>
<evidence type="ECO:0000256" key="1">
    <source>
        <dbReference type="ARBA" id="ARBA00013134"/>
    </source>
</evidence>
<dbReference type="Proteomes" id="UP000000707">
    <property type="component" value="Unassembled WGS sequence"/>
</dbReference>
<keyword evidence="7" id="KW-0808">Transferase</keyword>
<dbReference type="EMBL" id="GL996528">
    <property type="protein sequence ID" value="EGV60949.1"/>
    <property type="molecule type" value="Genomic_DNA"/>
</dbReference>
<evidence type="ECO:0000256" key="2">
    <source>
        <dbReference type="ARBA" id="ARBA00023016"/>
    </source>
</evidence>
<protein>
    <recommendedName>
        <fullName evidence="1">D-lactate dehydratase</fullName>
        <ecNumber evidence="1">4.2.1.130</ecNumber>
    </recommendedName>
</protein>
<proteinExistence type="inferred from homology"/>
<dbReference type="EMBL" id="GL996528">
    <property type="protein sequence ID" value="EGV60950.1"/>
    <property type="molecule type" value="Genomic_DNA"/>
</dbReference>
<dbReference type="PANTHER" id="PTHR48094:SF11">
    <property type="entry name" value="GLUTATHIONE-INDEPENDENT GLYOXALASE HSP31-RELATED"/>
    <property type="match status" value="1"/>
</dbReference>
<dbReference type="InterPro" id="IPR050325">
    <property type="entry name" value="Prot/Nucl_acid_deglycase"/>
</dbReference>
<dbReference type="InterPro" id="IPR029062">
    <property type="entry name" value="Class_I_gatase-like"/>
</dbReference>
<dbReference type="GO" id="GO:0016740">
    <property type="term" value="F:transferase activity"/>
    <property type="evidence" value="ECO:0007669"/>
    <property type="project" value="UniProtKB-KW"/>
</dbReference>
<dbReference type="AlphaFoldDB" id="G3BEM2"/>
<dbReference type="GO" id="GO:0005737">
    <property type="term" value="C:cytoplasm"/>
    <property type="evidence" value="ECO:0007669"/>
    <property type="project" value="TreeGrafter"/>
</dbReference>
<gene>
    <name evidence="7" type="ORF">CANTEDRAFT_115959</name>
</gene>
<sequence length="235" mass="25031">MPSVLIALPSYHGPFFNDGTTTGTFAVEVIHPFEAFKAKGYDIDFASRTGSFGYDDHSLTEDFLKGDDKAILEDPNSEYNITLKKIKKASDVNPKDYDIFFAVGGYGASFDFPTATDVVKVAEDIYANGGVVAAVCHGPAIFTNMKDPSTGKPLIAGKNVTGFTDEGEKLFDTDKPLVKYNLDTMEGVAKKTGANFKLPGAPFDDFTVTDGRVVTGVNPASAGSTARAAIIASQQ</sequence>
<dbReference type="STRING" id="590646.G3BEM2"/>
<dbReference type="GO" id="GO:0019172">
    <property type="term" value="F:glyoxalase III activity"/>
    <property type="evidence" value="ECO:0007669"/>
    <property type="project" value="UniProtKB-EC"/>
</dbReference>
<dbReference type="OrthoDB" id="4473401at2759"/>
<evidence type="ECO:0000256" key="4">
    <source>
        <dbReference type="ARBA" id="ARBA00038493"/>
    </source>
</evidence>
<keyword evidence="3" id="KW-0456">Lyase</keyword>
<feature type="domain" description="DJ-1/PfpI" evidence="6">
    <location>
        <begin position="25"/>
        <end position="219"/>
    </location>
</feature>
<keyword evidence="2" id="KW-0346">Stress response</keyword>
<reference evidence="7 8" key="1">
    <citation type="journal article" date="2011" name="Proc. Natl. Acad. Sci. U.S.A.">
        <title>Comparative genomics of xylose-fermenting fungi for enhanced biofuel production.</title>
        <authorList>
            <person name="Wohlbach D.J."/>
            <person name="Kuo A."/>
            <person name="Sato T.K."/>
            <person name="Potts K.M."/>
            <person name="Salamov A.A."/>
            <person name="LaButti K.M."/>
            <person name="Sun H."/>
            <person name="Clum A."/>
            <person name="Pangilinan J.L."/>
            <person name="Lindquist E.A."/>
            <person name="Lucas S."/>
            <person name="Lapidus A."/>
            <person name="Jin M."/>
            <person name="Gunawan C."/>
            <person name="Balan V."/>
            <person name="Dale B.E."/>
            <person name="Jeffries T.W."/>
            <person name="Zinkel R."/>
            <person name="Barry K.W."/>
            <person name="Grigoriev I.V."/>
            <person name="Gasch A.P."/>
        </authorList>
    </citation>
    <scope>NUCLEOTIDE SEQUENCE [LARGE SCALE GENOMIC DNA]</scope>
    <source>
        <strain evidence="7">ATCC 10573</strain>
        <strain evidence="8">ATCC 10573 / BCRC 21748 / CBS 615 / JCM 9827 / NBRC 10315 / NRRL Y-1498 / VKM Y-70</strain>
    </source>
</reference>
<organism evidence="8">
    <name type="scientific">Candida tenuis (strain ATCC 10573 / BCRC 21748 / CBS 615 / JCM 9827 / NBRC 10315 / NRRL Y-1498 / VKM Y-70)</name>
    <name type="common">Yeast</name>
    <name type="synonym">Yamadazyma tenuis</name>
    <dbReference type="NCBI Taxonomy" id="590646"/>
    <lineage>
        <taxon>Eukaryota</taxon>
        <taxon>Fungi</taxon>
        <taxon>Dikarya</taxon>
        <taxon>Ascomycota</taxon>
        <taxon>Saccharomycotina</taxon>
        <taxon>Pichiomycetes</taxon>
        <taxon>Debaryomycetaceae</taxon>
        <taxon>Yamadazyma</taxon>
    </lineage>
</organism>